<gene>
    <name evidence="1" type="ORF">E2C01_074911</name>
</gene>
<proteinExistence type="predicted"/>
<sequence>MQVTMVLNSLRPSSAGYERLCDQSLTFFLQILLLLSTIPVLTNRKNELHYAPPI</sequence>
<organism evidence="1 2">
    <name type="scientific">Portunus trituberculatus</name>
    <name type="common">Swimming crab</name>
    <name type="synonym">Neptunus trituberculatus</name>
    <dbReference type="NCBI Taxonomy" id="210409"/>
    <lineage>
        <taxon>Eukaryota</taxon>
        <taxon>Metazoa</taxon>
        <taxon>Ecdysozoa</taxon>
        <taxon>Arthropoda</taxon>
        <taxon>Crustacea</taxon>
        <taxon>Multicrustacea</taxon>
        <taxon>Malacostraca</taxon>
        <taxon>Eumalacostraca</taxon>
        <taxon>Eucarida</taxon>
        <taxon>Decapoda</taxon>
        <taxon>Pleocyemata</taxon>
        <taxon>Brachyura</taxon>
        <taxon>Eubrachyura</taxon>
        <taxon>Portunoidea</taxon>
        <taxon>Portunidae</taxon>
        <taxon>Portuninae</taxon>
        <taxon>Portunus</taxon>
    </lineage>
</organism>
<keyword evidence="2" id="KW-1185">Reference proteome</keyword>
<accession>A0A5B7IDI6</accession>
<protein>
    <submittedName>
        <fullName evidence="1">Uncharacterized protein</fullName>
    </submittedName>
</protein>
<dbReference type="AlphaFoldDB" id="A0A5B7IDI6"/>
<dbReference type="Proteomes" id="UP000324222">
    <property type="component" value="Unassembled WGS sequence"/>
</dbReference>
<evidence type="ECO:0000313" key="2">
    <source>
        <dbReference type="Proteomes" id="UP000324222"/>
    </source>
</evidence>
<reference evidence="1 2" key="1">
    <citation type="submission" date="2019-05" db="EMBL/GenBank/DDBJ databases">
        <title>Another draft genome of Portunus trituberculatus and its Hox gene families provides insights of decapod evolution.</title>
        <authorList>
            <person name="Jeong J.-H."/>
            <person name="Song I."/>
            <person name="Kim S."/>
            <person name="Choi T."/>
            <person name="Kim D."/>
            <person name="Ryu S."/>
            <person name="Kim W."/>
        </authorList>
    </citation>
    <scope>NUCLEOTIDE SEQUENCE [LARGE SCALE GENOMIC DNA]</scope>
    <source>
        <tissue evidence="1">Muscle</tissue>
    </source>
</reference>
<comment type="caution">
    <text evidence="1">The sequence shown here is derived from an EMBL/GenBank/DDBJ whole genome shotgun (WGS) entry which is preliminary data.</text>
</comment>
<dbReference type="EMBL" id="VSRR010053736">
    <property type="protein sequence ID" value="MPC80333.1"/>
    <property type="molecule type" value="Genomic_DNA"/>
</dbReference>
<name>A0A5B7IDI6_PORTR</name>
<evidence type="ECO:0000313" key="1">
    <source>
        <dbReference type="EMBL" id="MPC80333.1"/>
    </source>
</evidence>